<feature type="signal peptide" evidence="1">
    <location>
        <begin position="1"/>
        <end position="21"/>
    </location>
</feature>
<feature type="chain" id="PRO_5001573482" description="Lipoprotein" evidence="1">
    <location>
        <begin position="22"/>
        <end position="131"/>
    </location>
</feature>
<keyword evidence="3" id="KW-1185">Reference proteome</keyword>
<evidence type="ECO:0000313" key="2">
    <source>
        <dbReference type="EMBL" id="KDA04261.1"/>
    </source>
</evidence>
<organism evidence="2 3">
    <name type="scientific">Hyphomonas oceanitis SCH89</name>
    <dbReference type="NCBI Taxonomy" id="1280953"/>
    <lineage>
        <taxon>Bacteria</taxon>
        <taxon>Pseudomonadati</taxon>
        <taxon>Pseudomonadota</taxon>
        <taxon>Alphaproteobacteria</taxon>
        <taxon>Hyphomonadales</taxon>
        <taxon>Hyphomonadaceae</taxon>
        <taxon>Hyphomonas</taxon>
    </lineage>
</organism>
<gene>
    <name evidence="2" type="ORF">HOC_00210</name>
</gene>
<accession>A0A059GBR3</accession>
<protein>
    <recommendedName>
        <fullName evidence="4">Lipoprotein</fullName>
    </recommendedName>
</protein>
<name>A0A059GBR3_9PROT</name>
<evidence type="ECO:0000256" key="1">
    <source>
        <dbReference type="SAM" id="SignalP"/>
    </source>
</evidence>
<reference evidence="2 3" key="1">
    <citation type="journal article" date="2014" name="Antonie Van Leeuwenhoek">
        <title>Hyphomonas beringensis sp. nov. and Hyphomonas chukchiensis sp. nov., isolated from surface seawater of the Bering Sea and Chukchi Sea.</title>
        <authorList>
            <person name="Li C."/>
            <person name="Lai Q."/>
            <person name="Li G."/>
            <person name="Dong C."/>
            <person name="Wang J."/>
            <person name="Liao Y."/>
            <person name="Shao Z."/>
        </authorList>
    </citation>
    <scope>NUCLEOTIDE SEQUENCE [LARGE SCALE GENOMIC DNA]</scope>
    <source>
        <strain evidence="2 3">SCH89</strain>
    </source>
</reference>
<dbReference type="Proteomes" id="UP000024942">
    <property type="component" value="Unassembled WGS sequence"/>
</dbReference>
<dbReference type="RefSeq" id="WP_035534584.1">
    <property type="nucleotide sequence ID" value="NZ_ARYL01000001.1"/>
</dbReference>
<comment type="caution">
    <text evidence="2">The sequence shown here is derived from an EMBL/GenBank/DDBJ whole genome shotgun (WGS) entry which is preliminary data.</text>
</comment>
<dbReference type="EMBL" id="ARYL01000001">
    <property type="protein sequence ID" value="KDA04261.1"/>
    <property type="molecule type" value="Genomic_DNA"/>
</dbReference>
<keyword evidence="1" id="KW-0732">Signal</keyword>
<dbReference type="OrthoDB" id="7619741at2"/>
<dbReference type="AlphaFoldDB" id="A0A059GBR3"/>
<evidence type="ECO:0000313" key="3">
    <source>
        <dbReference type="Proteomes" id="UP000024942"/>
    </source>
</evidence>
<proteinExistence type="predicted"/>
<evidence type="ECO:0008006" key="4">
    <source>
        <dbReference type="Google" id="ProtNLM"/>
    </source>
</evidence>
<dbReference type="PATRIC" id="fig|1280953.3.peg.40"/>
<sequence>MRRLTALIASATLLTMGTAAAAPKDEASVAKAWEKQCRVDVAAEGVSKARAKPFCKCAKSEVADWIDKAEGNERALRLWSAYYQGDPEMSEDDFYEGAAAAGLNPDELKALLVSLFFEPGKFYAPCVDIIE</sequence>